<keyword evidence="1" id="KW-0472">Membrane</keyword>
<dbReference type="Proteomes" id="UP000322294">
    <property type="component" value="Unassembled WGS sequence"/>
</dbReference>
<evidence type="ECO:0000313" key="3">
    <source>
        <dbReference type="Proteomes" id="UP000322294"/>
    </source>
</evidence>
<dbReference type="RefSeq" id="WP_148867557.1">
    <property type="nucleotide sequence ID" value="NZ_VNHO01000021.1"/>
</dbReference>
<keyword evidence="1" id="KW-0812">Transmembrane</keyword>
<reference evidence="2 3" key="1">
    <citation type="submission" date="2019-07" db="EMBL/GenBank/DDBJ databases">
        <title>Genomic Encyclopedia of Type Strains, Phase I: the one thousand microbial genomes (KMG-I) project.</title>
        <authorList>
            <person name="Kyrpides N."/>
        </authorList>
    </citation>
    <scope>NUCLEOTIDE SEQUENCE [LARGE SCALE GENOMIC DNA]</scope>
    <source>
        <strain evidence="2 3">DSM 16647</strain>
    </source>
</reference>
<organism evidence="2 3">
    <name type="scientific">Thermosediminibacter litoriperuensis</name>
    <dbReference type="NCBI Taxonomy" id="291989"/>
    <lineage>
        <taxon>Bacteria</taxon>
        <taxon>Bacillati</taxon>
        <taxon>Bacillota</taxon>
        <taxon>Clostridia</taxon>
        <taxon>Thermosediminibacterales</taxon>
        <taxon>Thermosediminibacteraceae</taxon>
        <taxon>Thermosediminibacter</taxon>
    </lineage>
</organism>
<dbReference type="EMBL" id="VNHO01000021">
    <property type="protein sequence ID" value="TYP51634.1"/>
    <property type="molecule type" value="Genomic_DNA"/>
</dbReference>
<evidence type="ECO:0000313" key="2">
    <source>
        <dbReference type="EMBL" id="TYP51634.1"/>
    </source>
</evidence>
<dbReference type="AlphaFoldDB" id="A0A5S5ALA9"/>
<dbReference type="OrthoDB" id="1634070at2"/>
<sequence length="198" mass="21856">MEGEIRLKNFLDLLKKNKNKSISTLIIIGLVGFILLTIGKISIQGDFSQKTVDGRATDIKIAADQPFLQEDIEKKLEQILSQVEGVGRVKVMLTFETEDQVEPAFNTVDNKRVTEENDSEGGIRTITETQVNKQVVLLNKGGEEEPLLVKKMIPAIKGVLIVADGGESSETVERITKATSTLLGVPLYKIKVMPYSKN</sequence>
<protein>
    <submittedName>
        <fullName evidence="2">Stage III sporulation protein AG</fullName>
    </submittedName>
</protein>
<proteinExistence type="predicted"/>
<evidence type="ECO:0000256" key="1">
    <source>
        <dbReference type="SAM" id="Phobius"/>
    </source>
</evidence>
<comment type="caution">
    <text evidence="2">The sequence shown here is derived from an EMBL/GenBank/DDBJ whole genome shotgun (WGS) entry which is preliminary data.</text>
</comment>
<keyword evidence="3" id="KW-1185">Reference proteome</keyword>
<name>A0A5S5ALA9_9FIRM</name>
<gene>
    <name evidence="2" type="ORF">LZ11_01844</name>
</gene>
<accession>A0A5S5ALA9</accession>
<feature type="transmembrane region" description="Helical" evidence="1">
    <location>
        <begin position="21"/>
        <end position="43"/>
    </location>
</feature>
<keyword evidence="1" id="KW-1133">Transmembrane helix</keyword>